<comment type="caution">
    <text evidence="1">The sequence shown here is derived from an EMBL/GenBank/DDBJ whole genome shotgun (WGS) entry which is preliminary data.</text>
</comment>
<evidence type="ECO:0000313" key="2">
    <source>
        <dbReference type="Proteomes" id="UP000600918"/>
    </source>
</evidence>
<dbReference type="EMBL" id="JACSDY010000007">
    <property type="protein sequence ID" value="KAF7423816.1"/>
    <property type="molecule type" value="Genomic_DNA"/>
</dbReference>
<protein>
    <submittedName>
        <fullName evidence="1">Uncharacterized protein</fullName>
    </submittedName>
</protein>
<evidence type="ECO:0000313" key="1">
    <source>
        <dbReference type="EMBL" id="KAF7423816.1"/>
    </source>
</evidence>
<dbReference type="AlphaFoldDB" id="A0A834U9Q2"/>
<name>A0A834U9Q2_VESPE</name>
<sequence length="79" mass="9166">MTSTGRCREGWGGERTLEQKEFWDPRCKWYMSVTGEPSSFYPDLTVHAVNLLEHDDDQFYSVIVERLEGGLDLARIALR</sequence>
<reference evidence="1" key="1">
    <citation type="journal article" date="2020" name="G3 (Bethesda)">
        <title>High-Quality Assemblies for Three Invasive Social Wasps from the &lt;i&gt;Vespula&lt;/i&gt; Genus.</title>
        <authorList>
            <person name="Harrop T.W.R."/>
            <person name="Guhlin J."/>
            <person name="McLaughlin G.M."/>
            <person name="Permina E."/>
            <person name="Stockwell P."/>
            <person name="Gilligan J."/>
            <person name="Le Lec M.F."/>
            <person name="Gruber M.A.M."/>
            <person name="Quinn O."/>
            <person name="Lovegrove M."/>
            <person name="Duncan E.J."/>
            <person name="Remnant E.J."/>
            <person name="Van Eeckhoven J."/>
            <person name="Graham B."/>
            <person name="Knapp R.A."/>
            <person name="Langford K.W."/>
            <person name="Kronenberg Z."/>
            <person name="Press M.O."/>
            <person name="Eacker S.M."/>
            <person name="Wilson-Rankin E.E."/>
            <person name="Purcell J."/>
            <person name="Lester P.J."/>
            <person name="Dearden P.K."/>
        </authorList>
    </citation>
    <scope>NUCLEOTIDE SEQUENCE</scope>
    <source>
        <strain evidence="1">Volc-1</strain>
    </source>
</reference>
<gene>
    <name evidence="1" type="ORF">H0235_009099</name>
</gene>
<dbReference type="Proteomes" id="UP000600918">
    <property type="component" value="Unassembled WGS sequence"/>
</dbReference>
<accession>A0A834U9Q2</accession>
<proteinExistence type="predicted"/>
<keyword evidence="2" id="KW-1185">Reference proteome</keyword>
<organism evidence="1 2">
    <name type="scientific">Vespula pensylvanica</name>
    <name type="common">Western yellow jacket</name>
    <name type="synonym">Wasp</name>
    <dbReference type="NCBI Taxonomy" id="30213"/>
    <lineage>
        <taxon>Eukaryota</taxon>
        <taxon>Metazoa</taxon>
        <taxon>Ecdysozoa</taxon>
        <taxon>Arthropoda</taxon>
        <taxon>Hexapoda</taxon>
        <taxon>Insecta</taxon>
        <taxon>Pterygota</taxon>
        <taxon>Neoptera</taxon>
        <taxon>Endopterygota</taxon>
        <taxon>Hymenoptera</taxon>
        <taxon>Apocrita</taxon>
        <taxon>Aculeata</taxon>
        <taxon>Vespoidea</taxon>
        <taxon>Vespidae</taxon>
        <taxon>Vespinae</taxon>
        <taxon>Vespula</taxon>
    </lineage>
</organism>